<name>A0AB40BQD8_DIOCR</name>
<gene>
    <name evidence="6" type="primary">LOC120265793</name>
</gene>
<evidence type="ECO:0000256" key="4">
    <source>
        <dbReference type="SAM" id="Phobius"/>
    </source>
</evidence>
<keyword evidence="4" id="KW-0812">Transmembrane</keyword>
<dbReference type="PROSITE" id="PS51375">
    <property type="entry name" value="PPR"/>
    <property type="match status" value="4"/>
</dbReference>
<feature type="repeat" description="PPR" evidence="3">
    <location>
        <begin position="79"/>
        <end position="113"/>
    </location>
</feature>
<feature type="repeat" description="PPR" evidence="3">
    <location>
        <begin position="9"/>
        <end position="43"/>
    </location>
</feature>
<dbReference type="PANTHER" id="PTHR47447:SF28">
    <property type="entry name" value="PENTACOTRIPEPTIDE-REPEAT REGION OF PRORP DOMAIN-CONTAINING PROTEIN"/>
    <property type="match status" value="1"/>
</dbReference>
<protein>
    <submittedName>
        <fullName evidence="6">Pentatricopeptide repeat-containing protein At3g54980, mitochondrial-like</fullName>
    </submittedName>
</protein>
<dbReference type="Pfam" id="PF13041">
    <property type="entry name" value="PPR_2"/>
    <property type="match status" value="1"/>
</dbReference>
<comment type="similarity">
    <text evidence="1">Belongs to the PPR family. P subfamily.</text>
</comment>
<feature type="repeat" description="PPR" evidence="3">
    <location>
        <begin position="148"/>
        <end position="183"/>
    </location>
</feature>
<proteinExistence type="inferred from homology"/>
<dbReference type="PANTHER" id="PTHR47447">
    <property type="entry name" value="OS03G0856100 PROTEIN"/>
    <property type="match status" value="1"/>
</dbReference>
<sequence length="193" mass="21601">MKGRGFVPTQFIYTFVVGACVKQGNLEEALSLKDELVASGRPLSLVLATSLMKGYCDQGDLDNALDLYTSVLKQGILPNVVTYSVLIDGCCRNGNVGKAFELYCQMKQTRVSPNVFKVNTIINGFLKKNKWKEALVVFDGAVSFGVVNVFTYNILMHWLFNADKVKEACCDLWDQMEERNRRLVVSNHQLQCG</sequence>
<dbReference type="GeneID" id="120265793"/>
<keyword evidence="4" id="KW-1133">Transmembrane helix</keyword>
<dbReference type="NCBIfam" id="TIGR00756">
    <property type="entry name" value="PPR"/>
    <property type="match status" value="5"/>
</dbReference>
<evidence type="ECO:0000256" key="1">
    <source>
        <dbReference type="ARBA" id="ARBA00007626"/>
    </source>
</evidence>
<evidence type="ECO:0000256" key="3">
    <source>
        <dbReference type="PROSITE-ProRule" id="PRU00708"/>
    </source>
</evidence>
<organism evidence="5 6">
    <name type="scientific">Dioscorea cayennensis subsp. rotundata</name>
    <name type="common">White Guinea yam</name>
    <name type="synonym">Dioscorea rotundata</name>
    <dbReference type="NCBI Taxonomy" id="55577"/>
    <lineage>
        <taxon>Eukaryota</taxon>
        <taxon>Viridiplantae</taxon>
        <taxon>Streptophyta</taxon>
        <taxon>Embryophyta</taxon>
        <taxon>Tracheophyta</taxon>
        <taxon>Spermatophyta</taxon>
        <taxon>Magnoliopsida</taxon>
        <taxon>Liliopsida</taxon>
        <taxon>Dioscoreales</taxon>
        <taxon>Dioscoreaceae</taxon>
        <taxon>Dioscorea</taxon>
    </lineage>
</organism>
<dbReference type="Pfam" id="PF01535">
    <property type="entry name" value="PPR"/>
    <property type="match status" value="3"/>
</dbReference>
<reference evidence="6" key="1">
    <citation type="submission" date="2025-08" db="UniProtKB">
        <authorList>
            <consortium name="RefSeq"/>
        </authorList>
    </citation>
    <scope>IDENTIFICATION</scope>
</reference>
<keyword evidence="2" id="KW-0677">Repeat</keyword>
<keyword evidence="5" id="KW-1185">Reference proteome</keyword>
<dbReference type="PROSITE" id="PS51257">
    <property type="entry name" value="PROKAR_LIPOPROTEIN"/>
    <property type="match status" value="1"/>
</dbReference>
<feature type="repeat" description="PPR" evidence="3">
    <location>
        <begin position="44"/>
        <end position="78"/>
    </location>
</feature>
<dbReference type="RefSeq" id="XP_039129692.1">
    <property type="nucleotide sequence ID" value="XM_039273758.1"/>
</dbReference>
<feature type="transmembrane region" description="Helical" evidence="4">
    <location>
        <begin position="135"/>
        <end position="160"/>
    </location>
</feature>
<dbReference type="Gene3D" id="1.25.40.10">
    <property type="entry name" value="Tetratricopeptide repeat domain"/>
    <property type="match status" value="2"/>
</dbReference>
<evidence type="ECO:0000313" key="5">
    <source>
        <dbReference type="Proteomes" id="UP001515500"/>
    </source>
</evidence>
<evidence type="ECO:0000256" key="2">
    <source>
        <dbReference type="ARBA" id="ARBA00022737"/>
    </source>
</evidence>
<keyword evidence="4" id="KW-0472">Membrane</keyword>
<accession>A0AB40BQD8</accession>
<dbReference type="InterPro" id="IPR002885">
    <property type="entry name" value="PPR_rpt"/>
</dbReference>
<dbReference type="InterPro" id="IPR011990">
    <property type="entry name" value="TPR-like_helical_dom_sf"/>
</dbReference>
<evidence type="ECO:0000313" key="6">
    <source>
        <dbReference type="RefSeq" id="XP_039129692.1"/>
    </source>
</evidence>
<dbReference type="SUPFAM" id="SSF81901">
    <property type="entry name" value="HCP-like"/>
    <property type="match status" value="1"/>
</dbReference>
<dbReference type="Proteomes" id="UP001515500">
    <property type="component" value="Chromosome 7"/>
</dbReference>
<dbReference type="AlphaFoldDB" id="A0AB40BQD8"/>